<comment type="pathway">
    <text evidence="4">Isoprenoid biosynthesis; isopentenyl diphosphate biosynthesis via DXP pathway; isopentenyl diphosphate from 1-deoxy-D-xylulose 5-phosphate: step 2/6.</text>
</comment>
<accession>A0A9X4ALG2</accession>
<evidence type="ECO:0000256" key="1">
    <source>
        <dbReference type="ARBA" id="ARBA00022679"/>
    </source>
</evidence>
<dbReference type="EC" id="2.7.7.60" evidence="4"/>
<dbReference type="PANTHER" id="PTHR32125">
    <property type="entry name" value="2-C-METHYL-D-ERYTHRITOL 4-PHOSPHATE CYTIDYLYLTRANSFERASE, CHLOROPLASTIC"/>
    <property type="match status" value="1"/>
</dbReference>
<feature type="site" description="Transition state stabilizer" evidence="4">
    <location>
        <position position="15"/>
    </location>
</feature>
<dbReference type="InterPro" id="IPR001228">
    <property type="entry name" value="IspD"/>
</dbReference>
<proteinExistence type="inferred from homology"/>
<evidence type="ECO:0000256" key="2">
    <source>
        <dbReference type="ARBA" id="ARBA00022695"/>
    </source>
</evidence>
<feature type="site" description="Positions MEP for the nucleophilic attack" evidence="4">
    <location>
        <position position="152"/>
    </location>
</feature>
<dbReference type="EMBL" id="JAMQJZ010000021">
    <property type="protein sequence ID" value="MDC3422425.1"/>
    <property type="molecule type" value="Genomic_DNA"/>
</dbReference>
<comment type="function">
    <text evidence="4">Catalyzes the formation of 4-diphosphocytidyl-2-C-methyl-D-erythritol from CTP and 2-C-methyl-D-erythritol 4-phosphate (MEP).</text>
</comment>
<dbReference type="GO" id="GO:0050518">
    <property type="term" value="F:2-C-methyl-D-erythritol 4-phosphate cytidylyltransferase activity"/>
    <property type="evidence" value="ECO:0007669"/>
    <property type="project" value="UniProtKB-UniRule"/>
</dbReference>
<dbReference type="InterPro" id="IPR034683">
    <property type="entry name" value="IspD/TarI"/>
</dbReference>
<sequence length="229" mass="25508">MEYIAIVLAAGQGKRMNAGENKQFITLVDQPLIIHTLQVFAKDAWCKSIVLVVNSREKQRIEQLVDGFSLQKDICIVEGGAERQESVFKGLRSINDPESLVFIHDGARPFVTRDHLHKLAEVASQKQAALLAVPVTDTIKERNGEKLTTLDRSVLWAAQTPQAFQFDLIYKAHKSALDEAFIGTDDASLVEKLGYPVQIVEGSYQNIKLTTPEDLERAHSILKSGIKEI</sequence>
<dbReference type="RefSeq" id="WP_259870034.1">
    <property type="nucleotide sequence ID" value="NZ_JAMQJZ010000021.1"/>
</dbReference>
<dbReference type="InterPro" id="IPR029044">
    <property type="entry name" value="Nucleotide-diphossugar_trans"/>
</dbReference>
<comment type="similarity">
    <text evidence="4">Belongs to the IspD/TarI cytidylyltransferase family. IspD subfamily.</text>
</comment>
<comment type="caution">
    <text evidence="5">The sequence shown here is derived from an EMBL/GenBank/DDBJ whole genome shotgun (WGS) entry which is preliminary data.</text>
</comment>
<dbReference type="SUPFAM" id="SSF53448">
    <property type="entry name" value="Nucleotide-diphospho-sugar transferases"/>
    <property type="match status" value="1"/>
</dbReference>
<dbReference type="Gene3D" id="3.90.550.10">
    <property type="entry name" value="Spore Coat Polysaccharide Biosynthesis Protein SpsA, Chain A"/>
    <property type="match status" value="1"/>
</dbReference>
<dbReference type="PANTHER" id="PTHR32125:SF4">
    <property type="entry name" value="2-C-METHYL-D-ERYTHRITOL 4-PHOSPHATE CYTIDYLYLTRANSFERASE, CHLOROPLASTIC"/>
    <property type="match status" value="1"/>
</dbReference>
<evidence type="ECO:0000256" key="4">
    <source>
        <dbReference type="HAMAP-Rule" id="MF_00108"/>
    </source>
</evidence>
<dbReference type="Proteomes" id="UP001145072">
    <property type="component" value="Unassembled WGS sequence"/>
</dbReference>
<dbReference type="GO" id="GO:0019288">
    <property type="term" value="P:isopentenyl diphosphate biosynthetic process, methylerythritol 4-phosphate pathway"/>
    <property type="evidence" value="ECO:0007669"/>
    <property type="project" value="UniProtKB-UniRule"/>
</dbReference>
<keyword evidence="2 4" id="KW-0548">Nucleotidyltransferase</keyword>
<dbReference type="NCBIfam" id="TIGR00453">
    <property type="entry name" value="ispD"/>
    <property type="match status" value="1"/>
</dbReference>
<dbReference type="HAMAP" id="MF_00108">
    <property type="entry name" value="IspD"/>
    <property type="match status" value="1"/>
</dbReference>
<evidence type="ECO:0000256" key="3">
    <source>
        <dbReference type="ARBA" id="ARBA00023229"/>
    </source>
</evidence>
<keyword evidence="1 4" id="KW-0808">Transferase</keyword>
<keyword evidence="3 4" id="KW-0414">Isoprene biosynthesis</keyword>
<comment type="catalytic activity">
    <reaction evidence="4">
        <text>2-C-methyl-D-erythritol 4-phosphate + CTP + H(+) = 4-CDP-2-C-methyl-D-erythritol + diphosphate</text>
        <dbReference type="Rhea" id="RHEA:13429"/>
        <dbReference type="ChEBI" id="CHEBI:15378"/>
        <dbReference type="ChEBI" id="CHEBI:33019"/>
        <dbReference type="ChEBI" id="CHEBI:37563"/>
        <dbReference type="ChEBI" id="CHEBI:57823"/>
        <dbReference type="ChEBI" id="CHEBI:58262"/>
        <dbReference type="EC" id="2.7.7.60"/>
    </reaction>
</comment>
<name>A0A9X4ALG2_9BACI</name>
<dbReference type="FunFam" id="3.90.550.10:FF:000003">
    <property type="entry name" value="2-C-methyl-D-erythritol 4-phosphate cytidylyltransferase"/>
    <property type="match status" value="1"/>
</dbReference>
<gene>
    <name evidence="4 5" type="primary">ispD</name>
    <name evidence="5" type="ORF">NC661_18910</name>
</gene>
<dbReference type="InterPro" id="IPR050088">
    <property type="entry name" value="IspD/TarI_cytidylyltransf_bact"/>
</dbReference>
<dbReference type="Pfam" id="PF01128">
    <property type="entry name" value="IspD"/>
    <property type="match status" value="1"/>
</dbReference>
<organism evidence="5 6">
    <name type="scientific">Aquibacillus koreensis</name>
    <dbReference type="NCBI Taxonomy" id="279446"/>
    <lineage>
        <taxon>Bacteria</taxon>
        <taxon>Bacillati</taxon>
        <taxon>Bacillota</taxon>
        <taxon>Bacilli</taxon>
        <taxon>Bacillales</taxon>
        <taxon>Bacillaceae</taxon>
        <taxon>Aquibacillus</taxon>
    </lineage>
</organism>
<reference evidence="5" key="1">
    <citation type="submission" date="2022-06" db="EMBL/GenBank/DDBJ databases">
        <title>Aquibacillus sp. a new bacterium isolated from soil saline samples.</title>
        <authorList>
            <person name="Galisteo C."/>
            <person name="De La Haba R."/>
            <person name="Sanchez-Porro C."/>
            <person name="Ventosa A."/>
        </authorList>
    </citation>
    <scope>NUCLEOTIDE SEQUENCE</scope>
    <source>
        <strain evidence="5">JCM 12387</strain>
    </source>
</reference>
<dbReference type="CDD" id="cd02516">
    <property type="entry name" value="CDP-ME_synthetase"/>
    <property type="match status" value="1"/>
</dbReference>
<dbReference type="AlphaFoldDB" id="A0A9X4ALG2"/>
<feature type="site" description="Positions MEP for the nucleophilic attack" evidence="4">
    <location>
        <position position="208"/>
    </location>
</feature>
<feature type="site" description="Transition state stabilizer" evidence="4">
    <location>
        <position position="22"/>
    </location>
</feature>
<evidence type="ECO:0000313" key="5">
    <source>
        <dbReference type="EMBL" id="MDC3422425.1"/>
    </source>
</evidence>
<keyword evidence="6" id="KW-1185">Reference proteome</keyword>
<evidence type="ECO:0000313" key="6">
    <source>
        <dbReference type="Proteomes" id="UP001145072"/>
    </source>
</evidence>
<protein>
    <recommendedName>
        <fullName evidence="4">2-C-methyl-D-erythritol 4-phosphate cytidylyltransferase</fullName>
        <ecNumber evidence="4">2.7.7.60</ecNumber>
    </recommendedName>
    <alternativeName>
        <fullName evidence="4">4-diphosphocytidyl-2C-methyl-D-erythritol synthase</fullName>
    </alternativeName>
    <alternativeName>
        <fullName evidence="4">MEP cytidylyltransferase</fullName>
        <shortName evidence="4">MCT</shortName>
    </alternativeName>
</protein>